<comment type="caution">
    <text evidence="11">The sequence shown here is derived from an EMBL/GenBank/DDBJ whole genome shotgun (WGS) entry which is preliminary data.</text>
</comment>
<dbReference type="Pfam" id="PF03544">
    <property type="entry name" value="TonB_C"/>
    <property type="match status" value="1"/>
</dbReference>
<keyword evidence="6" id="KW-0812">Transmembrane</keyword>
<keyword evidence="8" id="KW-1133">Transmembrane helix</keyword>
<dbReference type="AlphaFoldDB" id="A0A1V9FDE1"/>
<evidence type="ECO:0000256" key="1">
    <source>
        <dbReference type="ARBA" id="ARBA00004383"/>
    </source>
</evidence>
<gene>
    <name evidence="11" type="ORF">A4R26_04315</name>
</gene>
<accession>A0A1V9FDE1</accession>
<comment type="subcellular location">
    <subcellularLocation>
        <location evidence="1">Cell inner membrane</location>
        <topology evidence="1">Single-pass membrane protein</topology>
        <orientation evidence="1">Periplasmic side</orientation>
    </subcellularLocation>
</comment>
<dbReference type="NCBIfam" id="TIGR01352">
    <property type="entry name" value="tonB_Cterm"/>
    <property type="match status" value="1"/>
</dbReference>
<reference evidence="12" key="1">
    <citation type="submission" date="2016-04" db="EMBL/GenBank/DDBJ databases">
        <authorList>
            <person name="Chen L."/>
            <person name="Zhuang W."/>
            <person name="Wang G."/>
        </authorList>
    </citation>
    <scope>NUCLEOTIDE SEQUENCE [LARGE SCALE GENOMIC DNA]</scope>
    <source>
        <strain evidence="12">208</strain>
    </source>
</reference>
<evidence type="ECO:0000256" key="3">
    <source>
        <dbReference type="ARBA" id="ARBA00022448"/>
    </source>
</evidence>
<dbReference type="STRING" id="550983.A4R26_04315"/>
<dbReference type="GO" id="GO:0055085">
    <property type="term" value="P:transmembrane transport"/>
    <property type="evidence" value="ECO:0007669"/>
    <property type="project" value="InterPro"/>
</dbReference>
<dbReference type="PROSITE" id="PS52015">
    <property type="entry name" value="TONB_CTD"/>
    <property type="match status" value="1"/>
</dbReference>
<dbReference type="InterPro" id="IPR006260">
    <property type="entry name" value="TonB/TolA_C"/>
</dbReference>
<evidence type="ECO:0000313" key="12">
    <source>
        <dbReference type="Proteomes" id="UP000192276"/>
    </source>
</evidence>
<dbReference type="EMBL" id="LWBP01000199">
    <property type="protein sequence ID" value="OQP56395.1"/>
    <property type="molecule type" value="Genomic_DNA"/>
</dbReference>
<dbReference type="Proteomes" id="UP000192276">
    <property type="component" value="Unassembled WGS sequence"/>
</dbReference>
<dbReference type="SUPFAM" id="SSF82185">
    <property type="entry name" value="Histone H3 K4-specific methyltransferase SET7/9 N-terminal domain"/>
    <property type="match status" value="1"/>
</dbReference>
<evidence type="ECO:0000259" key="10">
    <source>
        <dbReference type="PROSITE" id="PS52015"/>
    </source>
</evidence>
<dbReference type="Gene3D" id="3.30.1150.10">
    <property type="match status" value="1"/>
</dbReference>
<dbReference type="Pfam" id="PF07661">
    <property type="entry name" value="MORN_2"/>
    <property type="match status" value="2"/>
</dbReference>
<keyword evidence="12" id="KW-1185">Reference proteome</keyword>
<name>A0A1V9FDE1_9BACT</name>
<protein>
    <recommendedName>
        <fullName evidence="10">TonB C-terminal domain-containing protein</fullName>
    </recommendedName>
</protein>
<evidence type="ECO:0000256" key="4">
    <source>
        <dbReference type="ARBA" id="ARBA00022475"/>
    </source>
</evidence>
<dbReference type="SUPFAM" id="SSF74653">
    <property type="entry name" value="TolA/TonB C-terminal domain"/>
    <property type="match status" value="1"/>
</dbReference>
<evidence type="ECO:0000256" key="9">
    <source>
        <dbReference type="ARBA" id="ARBA00023136"/>
    </source>
</evidence>
<dbReference type="PANTHER" id="PTHR33446:SF2">
    <property type="entry name" value="PROTEIN TONB"/>
    <property type="match status" value="1"/>
</dbReference>
<keyword evidence="4" id="KW-1003">Cell membrane</keyword>
<dbReference type="InterPro" id="IPR011652">
    <property type="entry name" value="MORN_2"/>
</dbReference>
<evidence type="ECO:0000256" key="2">
    <source>
        <dbReference type="ARBA" id="ARBA00006555"/>
    </source>
</evidence>
<keyword evidence="5" id="KW-0997">Cell inner membrane</keyword>
<comment type="similarity">
    <text evidence="2">Belongs to the TonB family.</text>
</comment>
<dbReference type="InterPro" id="IPR037682">
    <property type="entry name" value="TonB_C"/>
</dbReference>
<keyword evidence="7" id="KW-0653">Protein transport</keyword>
<evidence type="ECO:0000256" key="8">
    <source>
        <dbReference type="ARBA" id="ARBA00022989"/>
    </source>
</evidence>
<keyword evidence="3" id="KW-0813">Transport</keyword>
<dbReference type="GO" id="GO:0031992">
    <property type="term" value="F:energy transducer activity"/>
    <property type="evidence" value="ECO:0007669"/>
    <property type="project" value="TreeGrafter"/>
</dbReference>
<proteinExistence type="inferred from homology"/>
<keyword evidence="9" id="KW-0472">Membrane</keyword>
<evidence type="ECO:0000256" key="7">
    <source>
        <dbReference type="ARBA" id="ARBA00022927"/>
    </source>
</evidence>
<dbReference type="PANTHER" id="PTHR33446">
    <property type="entry name" value="PROTEIN TONB-RELATED"/>
    <property type="match status" value="1"/>
</dbReference>
<dbReference type="GO" id="GO:0015031">
    <property type="term" value="P:protein transport"/>
    <property type="evidence" value="ECO:0007669"/>
    <property type="project" value="UniProtKB-KW"/>
</dbReference>
<dbReference type="Gene3D" id="3.90.930.1">
    <property type="match status" value="1"/>
</dbReference>
<feature type="domain" description="TonB C-terminal" evidence="10">
    <location>
        <begin position="151"/>
        <end position="243"/>
    </location>
</feature>
<dbReference type="InterPro" id="IPR051045">
    <property type="entry name" value="TonB-dependent_transducer"/>
</dbReference>
<sequence length="243" mass="27548">MLLLAASALSSLGQGLTETKYWDKKGDSTGKENAVAYTVTTYADTSKRAYTNKRYAINGQLRSEISYYDSSGKRWQYEGSYLTYHDDGKPKIKGSFTKSKLNGELTTWHANGQLKRKDQYVLDSLISGHCYTATGQDTTWFPFHISFKYGNDIMEISRLIGKNIRYPRAAYKAGVEGTVQIQFIVEKDASLSHVKIRRSVNAEIDEEALRVFNSMPARWKPALEDGEPQRGYGILPIIFKLER</sequence>
<evidence type="ECO:0000256" key="5">
    <source>
        <dbReference type="ARBA" id="ARBA00022519"/>
    </source>
</evidence>
<dbReference type="GO" id="GO:0098797">
    <property type="term" value="C:plasma membrane protein complex"/>
    <property type="evidence" value="ECO:0007669"/>
    <property type="project" value="TreeGrafter"/>
</dbReference>
<evidence type="ECO:0000256" key="6">
    <source>
        <dbReference type="ARBA" id="ARBA00022692"/>
    </source>
</evidence>
<evidence type="ECO:0000313" key="11">
    <source>
        <dbReference type="EMBL" id="OQP56395.1"/>
    </source>
</evidence>
<organism evidence="11 12">
    <name type="scientific">Niastella populi</name>
    <dbReference type="NCBI Taxonomy" id="550983"/>
    <lineage>
        <taxon>Bacteria</taxon>
        <taxon>Pseudomonadati</taxon>
        <taxon>Bacteroidota</taxon>
        <taxon>Chitinophagia</taxon>
        <taxon>Chitinophagales</taxon>
        <taxon>Chitinophagaceae</taxon>
        <taxon>Niastella</taxon>
    </lineage>
</organism>